<dbReference type="OrthoDB" id="1366976at2"/>
<dbReference type="GO" id="GO:0003677">
    <property type="term" value="F:DNA binding"/>
    <property type="evidence" value="ECO:0007669"/>
    <property type="project" value="InterPro"/>
</dbReference>
<name>A0A1G5B2L2_9FLAO</name>
<dbReference type="Proteomes" id="UP000199354">
    <property type="component" value="Unassembled WGS sequence"/>
</dbReference>
<sequence length="176" mass="20365">MKKQNALRNLLGITQQEMAVLLNVNRSQWSMYEGGNRDLPAHAAQLLTEILMHTQSPDFKKADEKPANTAADRQWLTRLLAENEYQRLRLQREQATLEKQQHKQHSRQLLAGFVAHRKKTNKQHPWPLVAPKTATATQDHESRTRLLEYALRLEVLAFEKNLLESRLADLDGKTAR</sequence>
<keyword evidence="1" id="KW-0175">Coiled coil</keyword>
<evidence type="ECO:0000313" key="4">
    <source>
        <dbReference type="Proteomes" id="UP000199354"/>
    </source>
</evidence>
<dbReference type="PROSITE" id="PS50943">
    <property type="entry name" value="HTH_CROC1"/>
    <property type="match status" value="1"/>
</dbReference>
<dbReference type="STRING" id="490189.SAMN02927903_00229"/>
<protein>
    <recommendedName>
        <fullName evidence="2">HTH cro/C1-type domain-containing protein</fullName>
    </recommendedName>
</protein>
<dbReference type="InterPro" id="IPR010982">
    <property type="entry name" value="Lambda_DNA-bd_dom_sf"/>
</dbReference>
<proteinExistence type="predicted"/>
<accession>A0A1G5B2L2</accession>
<dbReference type="EMBL" id="FMVF01000002">
    <property type="protein sequence ID" value="SCX84290.1"/>
    <property type="molecule type" value="Genomic_DNA"/>
</dbReference>
<evidence type="ECO:0000259" key="2">
    <source>
        <dbReference type="PROSITE" id="PS50943"/>
    </source>
</evidence>
<gene>
    <name evidence="3" type="ORF">SAMN02927903_00229</name>
</gene>
<evidence type="ECO:0000313" key="3">
    <source>
        <dbReference type="EMBL" id="SCX84290.1"/>
    </source>
</evidence>
<dbReference type="CDD" id="cd00093">
    <property type="entry name" value="HTH_XRE"/>
    <property type="match status" value="1"/>
</dbReference>
<dbReference type="Gene3D" id="1.10.260.40">
    <property type="entry name" value="lambda repressor-like DNA-binding domains"/>
    <property type="match status" value="1"/>
</dbReference>
<dbReference type="InterPro" id="IPR001387">
    <property type="entry name" value="Cro/C1-type_HTH"/>
</dbReference>
<dbReference type="RefSeq" id="WP_091140311.1">
    <property type="nucleotide sequence ID" value="NZ_FMVF01000002.1"/>
</dbReference>
<feature type="domain" description="HTH cro/C1-type" evidence="2">
    <location>
        <begin position="6"/>
        <end position="51"/>
    </location>
</feature>
<organism evidence="3 4">
    <name type="scientific">Flavobacterium caeni</name>
    <dbReference type="NCBI Taxonomy" id="490189"/>
    <lineage>
        <taxon>Bacteria</taxon>
        <taxon>Pseudomonadati</taxon>
        <taxon>Bacteroidota</taxon>
        <taxon>Flavobacteriia</taxon>
        <taxon>Flavobacteriales</taxon>
        <taxon>Flavobacteriaceae</taxon>
        <taxon>Flavobacterium</taxon>
    </lineage>
</organism>
<reference evidence="3 4" key="1">
    <citation type="submission" date="2016-10" db="EMBL/GenBank/DDBJ databases">
        <authorList>
            <person name="de Groot N.N."/>
        </authorList>
    </citation>
    <scope>NUCLEOTIDE SEQUENCE [LARGE SCALE GENOMIC DNA]</scope>
    <source>
        <strain evidence="3 4">CGMCC 1.7031</strain>
    </source>
</reference>
<feature type="coiled-coil region" evidence="1">
    <location>
        <begin position="78"/>
        <end position="105"/>
    </location>
</feature>
<evidence type="ECO:0000256" key="1">
    <source>
        <dbReference type="SAM" id="Coils"/>
    </source>
</evidence>
<dbReference type="AlphaFoldDB" id="A0A1G5B2L2"/>
<keyword evidence="4" id="KW-1185">Reference proteome</keyword>
<dbReference type="SUPFAM" id="SSF47413">
    <property type="entry name" value="lambda repressor-like DNA-binding domains"/>
    <property type="match status" value="1"/>
</dbReference>